<dbReference type="EMBL" id="FOVI01000009">
    <property type="protein sequence ID" value="SFN72030.1"/>
    <property type="molecule type" value="Genomic_DNA"/>
</dbReference>
<reference evidence="2" key="1">
    <citation type="submission" date="2016-10" db="EMBL/GenBank/DDBJ databases">
        <authorList>
            <person name="Varghese N."/>
            <person name="Submissions S."/>
        </authorList>
    </citation>
    <scope>NUCLEOTIDE SEQUENCE [LARGE SCALE GENOMIC DNA]</scope>
    <source>
        <strain evidence="2">DS-12</strain>
    </source>
</reference>
<dbReference type="Proteomes" id="UP000199036">
    <property type="component" value="Unassembled WGS sequence"/>
</dbReference>
<name>A0A1I5BBK8_9FLAO</name>
<gene>
    <name evidence="1" type="ORF">SAMN05421741_109140</name>
</gene>
<dbReference type="RefSeq" id="WP_091522393.1">
    <property type="nucleotide sequence ID" value="NZ_FOVI01000009.1"/>
</dbReference>
<keyword evidence="2" id="KW-1185">Reference proteome</keyword>
<dbReference type="OrthoDB" id="1365577at2"/>
<dbReference type="STRING" id="913024.SAMN05421741_109140"/>
<protein>
    <submittedName>
        <fullName evidence="1">Uncharacterized protein</fullName>
    </submittedName>
</protein>
<dbReference type="AlphaFoldDB" id="A0A1I5BBK8"/>
<sequence>MNNRYFKKIWNESSGDDVTDSWGNSIFYFETDTNLNVLKQIQVFENGKILKYDEQNYEDEYGFLADQPLEIEDFEEEEISKINFYEIWIN</sequence>
<evidence type="ECO:0000313" key="1">
    <source>
        <dbReference type="EMBL" id="SFN72030.1"/>
    </source>
</evidence>
<evidence type="ECO:0000313" key="2">
    <source>
        <dbReference type="Proteomes" id="UP000199036"/>
    </source>
</evidence>
<organism evidence="1 2">
    <name type="scientific">Paenimyroides ummariense</name>
    <dbReference type="NCBI Taxonomy" id="913024"/>
    <lineage>
        <taxon>Bacteria</taxon>
        <taxon>Pseudomonadati</taxon>
        <taxon>Bacteroidota</taxon>
        <taxon>Flavobacteriia</taxon>
        <taxon>Flavobacteriales</taxon>
        <taxon>Flavobacteriaceae</taxon>
        <taxon>Paenimyroides</taxon>
    </lineage>
</organism>
<proteinExistence type="predicted"/>
<accession>A0A1I5BBK8</accession>